<sequence>MIRTFFKLLLLQNHEYLGLLDIYGITGREMKNIFGVLSALVLARLSDCLTGGREMRLAEFPFLVKIENDRHVRCAGIIVDHLQVALLNGCVRRYTYYSIGYVSVNVIPVVNEDPPKKYKCWVAISEHSILPLFIGEIEIAIVLLEYPGMALRSRKDQTANLPSRAPLGPRTQTLNVPSEVIVLGIDGRVGTMTIIPEEDCHGLREAFRRTLYWMTTAKQFIGDNLICAVAPNDDDDFSRIDDAKPVRDIPPGQACEIDVGAPVVQKGIVIGLVVRAICSPVYMLHVTHILRLHSSDLPREKFSPELVAGHVSISDNLPR</sequence>
<evidence type="ECO:0000313" key="1">
    <source>
        <dbReference type="EMBL" id="JAG60381.1"/>
    </source>
</evidence>
<dbReference type="InterPro" id="IPR009003">
    <property type="entry name" value="Peptidase_S1_PA"/>
</dbReference>
<dbReference type="AlphaFoldDB" id="A0A0K8T4N5"/>
<protein>
    <recommendedName>
        <fullName evidence="2">Peptidase S1 domain-containing protein</fullName>
    </recommendedName>
</protein>
<dbReference type="EMBL" id="GBRD01005440">
    <property type="protein sequence ID" value="JAG60381.1"/>
    <property type="molecule type" value="Transcribed_RNA"/>
</dbReference>
<organism evidence="1">
    <name type="scientific">Lygus hesperus</name>
    <name type="common">Western plant bug</name>
    <dbReference type="NCBI Taxonomy" id="30085"/>
    <lineage>
        <taxon>Eukaryota</taxon>
        <taxon>Metazoa</taxon>
        <taxon>Ecdysozoa</taxon>
        <taxon>Arthropoda</taxon>
        <taxon>Hexapoda</taxon>
        <taxon>Insecta</taxon>
        <taxon>Pterygota</taxon>
        <taxon>Neoptera</taxon>
        <taxon>Paraneoptera</taxon>
        <taxon>Hemiptera</taxon>
        <taxon>Heteroptera</taxon>
        <taxon>Panheteroptera</taxon>
        <taxon>Cimicomorpha</taxon>
        <taxon>Miridae</taxon>
        <taxon>Mirini</taxon>
        <taxon>Lygus</taxon>
    </lineage>
</organism>
<proteinExistence type="predicted"/>
<evidence type="ECO:0008006" key="2">
    <source>
        <dbReference type="Google" id="ProtNLM"/>
    </source>
</evidence>
<dbReference type="Gene3D" id="2.40.10.10">
    <property type="entry name" value="Trypsin-like serine proteases"/>
    <property type="match status" value="1"/>
</dbReference>
<dbReference type="SUPFAM" id="SSF50494">
    <property type="entry name" value="Trypsin-like serine proteases"/>
    <property type="match status" value="1"/>
</dbReference>
<reference evidence="1" key="1">
    <citation type="submission" date="2014-09" db="EMBL/GenBank/DDBJ databases">
        <authorList>
            <person name="Magalhaes I.L.F."/>
            <person name="Oliveira U."/>
            <person name="Santos F.R."/>
            <person name="Vidigal T.H.D.A."/>
            <person name="Brescovit A.D."/>
            <person name="Santos A.J."/>
        </authorList>
    </citation>
    <scope>NUCLEOTIDE SEQUENCE</scope>
</reference>
<name>A0A0K8T4N5_LYGHE</name>
<dbReference type="InterPro" id="IPR043504">
    <property type="entry name" value="Peptidase_S1_PA_chymotrypsin"/>
</dbReference>
<accession>A0A0K8T4N5</accession>